<name>A0A813YXL9_9BILA</name>
<gene>
    <name evidence="5" type="ORF">GPM918_LOCUS8093</name>
    <name evidence="4" type="ORF">OVA965_LOCUS1467</name>
    <name evidence="7" type="ORF">SRO942_LOCUS8093</name>
    <name evidence="6" type="ORF">TMI583_LOCUS1468</name>
</gene>
<dbReference type="Gene3D" id="2.130.10.10">
    <property type="entry name" value="YVTN repeat-like/Quinoprotein amine dehydrogenase"/>
    <property type="match status" value="3"/>
</dbReference>
<dbReference type="OrthoDB" id="308690at2759"/>
<reference evidence="5" key="1">
    <citation type="submission" date="2021-02" db="EMBL/GenBank/DDBJ databases">
        <authorList>
            <person name="Nowell W R."/>
        </authorList>
    </citation>
    <scope>NUCLEOTIDE SEQUENCE</scope>
</reference>
<dbReference type="InterPro" id="IPR014710">
    <property type="entry name" value="RmlC-like_jellyroll"/>
</dbReference>
<keyword evidence="8" id="KW-1185">Reference proteome</keyword>
<dbReference type="SUPFAM" id="SSF51197">
    <property type="entry name" value="Clavaminate synthase-like"/>
    <property type="match status" value="1"/>
</dbReference>
<evidence type="ECO:0000313" key="4">
    <source>
        <dbReference type="EMBL" id="CAF0741516.1"/>
    </source>
</evidence>
<dbReference type="PANTHER" id="PTHR16220:SF0">
    <property type="entry name" value="WD REPEAT-CONTAINING PROTEIN WRAP73"/>
    <property type="match status" value="1"/>
</dbReference>
<evidence type="ECO:0000259" key="3">
    <source>
        <dbReference type="Pfam" id="PF24472"/>
    </source>
</evidence>
<dbReference type="InterPro" id="IPR001680">
    <property type="entry name" value="WD40_rpt"/>
</dbReference>
<organism evidence="5 8">
    <name type="scientific">Didymodactylos carnosus</name>
    <dbReference type="NCBI Taxonomy" id="1234261"/>
    <lineage>
        <taxon>Eukaryota</taxon>
        <taxon>Metazoa</taxon>
        <taxon>Spiralia</taxon>
        <taxon>Gnathifera</taxon>
        <taxon>Rotifera</taxon>
        <taxon>Eurotatoria</taxon>
        <taxon>Bdelloidea</taxon>
        <taxon>Philodinida</taxon>
        <taxon>Philodinidae</taxon>
        <taxon>Didymodactylos</taxon>
    </lineage>
</organism>
<dbReference type="Proteomes" id="UP000677228">
    <property type="component" value="Unassembled WGS sequence"/>
</dbReference>
<feature type="domain" description="DM8" evidence="3">
    <location>
        <begin position="57"/>
        <end position="170"/>
    </location>
</feature>
<dbReference type="Gene3D" id="2.60.120.10">
    <property type="entry name" value="Jelly Rolls"/>
    <property type="match status" value="1"/>
</dbReference>
<sequence>MSNKQTIDTTKTINNLQMNSLVQIIMSILNYKTSLREILDNSLDLSIFDDKFPNELDKNLLDMLTKANQYLYSSDDENNLKNSKLYTKLLLDYSWEKLNTGIWQNVKDVYRYLYSYSRYIDVLVDCCLIKTQKQQECQDIIKKCDLGILLGGPILEKRFNQIIHLLNQFKTDNNDSSPVAPKRPRLQSDSVSVLITPVIDKSKQIECVEQPSIEQFLVKYMKQNKPVVLTGCIQHWPAMKKWNFDYLVKLAGDRTVPIEIGSRYTDDNWTQKLMTISDFVNLYCKQNAGKRGYLAQHPLFEQIPDLKNDICIPDYCYISSDDSNDNDEDVELNAWIGKQTISPLHTDPKQNLLAQIDVENPDYEQYPKFKDVPYLECILHAGEMLYIPAKYNMNFTELFRVTNRLCDYSPCGEYLACANHYRLIVRSSSTLEIINLFACIDTIDKIEWSYDSRLILAGLLKRNAVQIFSLDNPEWKCKIDEGSAGLCSVHWSPDSRHILTTSQFHLRITVWSLTSKSVSYIKYPKKLNQQPSYVFSPNHQYMALVERRNDSSDHISIFDCTSNWSMVSHFQPDLEDLQGIVWSLNENGNSGGCGTLCMWENSFEYKILFYALNGQLLNVYKPTTPSQTLGIRCVKWSPTGQILAVGSYNETIALFNYLTYKKIQTFQHPQKLSSNNYIILREEQQQSPLMVNQTSHPRKYSSSLYSSNSNNSATNVSSTMNESKYVIYDGTLQISPIKPDLDRSNPRLGVSSLEFSFNGRYMTSINDTMPNLLFIWDFSKFYLSYILIQTQPIRCIKWEPNRNRLALCTGNNCLYLWTINGAACINVPDESAKLNIFELKWNPLGKAITLIGQDNMCVGFIDVDKQTTAAATTTTDNVNNGTL</sequence>
<dbReference type="Proteomes" id="UP000663829">
    <property type="component" value="Unassembled WGS sequence"/>
</dbReference>
<evidence type="ECO:0000313" key="5">
    <source>
        <dbReference type="EMBL" id="CAF0890454.1"/>
    </source>
</evidence>
<protein>
    <submittedName>
        <fullName evidence="5">Uncharacterized protein</fullName>
    </submittedName>
</protein>
<dbReference type="Pfam" id="PF13621">
    <property type="entry name" value="Cupin_8"/>
    <property type="match status" value="1"/>
</dbReference>
<dbReference type="Pfam" id="PF12894">
    <property type="entry name" value="ANAPC4_WD40"/>
    <property type="match status" value="1"/>
</dbReference>
<dbReference type="EMBL" id="CAJOBA010000272">
    <property type="protein sequence ID" value="CAF3519005.1"/>
    <property type="molecule type" value="Genomic_DNA"/>
</dbReference>
<proteinExistence type="predicted"/>
<dbReference type="EMBL" id="CAJOBC010001377">
    <property type="protein sequence ID" value="CAF3674866.1"/>
    <property type="molecule type" value="Genomic_DNA"/>
</dbReference>
<dbReference type="Pfam" id="PF24472">
    <property type="entry name" value="ARM_KDM8_N"/>
    <property type="match status" value="1"/>
</dbReference>
<accession>A0A813YXL9</accession>
<dbReference type="InterPro" id="IPR011047">
    <property type="entry name" value="Quinoprotein_ADH-like_sf"/>
</dbReference>
<dbReference type="SMART" id="SM00320">
    <property type="entry name" value="WD40"/>
    <property type="match status" value="3"/>
</dbReference>
<dbReference type="InterPro" id="IPR024977">
    <property type="entry name" value="Apc4-like_WD40_dom"/>
</dbReference>
<dbReference type="InterPro" id="IPR052778">
    <property type="entry name" value="Centrosome-WD_assoc"/>
</dbReference>
<dbReference type="GO" id="GO:1990811">
    <property type="term" value="C:MWP complex"/>
    <property type="evidence" value="ECO:0007669"/>
    <property type="project" value="TreeGrafter"/>
</dbReference>
<evidence type="ECO:0000259" key="2">
    <source>
        <dbReference type="Pfam" id="PF13621"/>
    </source>
</evidence>
<dbReference type="PANTHER" id="PTHR16220">
    <property type="entry name" value="WD REPEAT PROTEIN 8-RELATED"/>
    <property type="match status" value="1"/>
</dbReference>
<comment type="caution">
    <text evidence="5">The sequence shown here is derived from an EMBL/GenBank/DDBJ whole genome shotgun (WGS) entry which is preliminary data.</text>
</comment>
<dbReference type="EMBL" id="CAJNOQ010001377">
    <property type="protein sequence ID" value="CAF0890454.1"/>
    <property type="molecule type" value="Genomic_DNA"/>
</dbReference>
<dbReference type="GO" id="GO:0005815">
    <property type="term" value="C:microtubule organizing center"/>
    <property type="evidence" value="ECO:0007669"/>
    <property type="project" value="TreeGrafter"/>
</dbReference>
<dbReference type="InterPro" id="IPR015943">
    <property type="entry name" value="WD40/YVTN_repeat-like_dom_sf"/>
</dbReference>
<dbReference type="Proteomes" id="UP000681722">
    <property type="component" value="Unassembled WGS sequence"/>
</dbReference>
<evidence type="ECO:0000259" key="1">
    <source>
        <dbReference type="Pfam" id="PF12894"/>
    </source>
</evidence>
<evidence type="ECO:0000313" key="7">
    <source>
        <dbReference type="EMBL" id="CAF3674866.1"/>
    </source>
</evidence>
<feature type="domain" description="Cupin-like" evidence="2">
    <location>
        <begin position="215"/>
        <end position="356"/>
    </location>
</feature>
<evidence type="ECO:0000313" key="6">
    <source>
        <dbReference type="EMBL" id="CAF3519005.1"/>
    </source>
</evidence>
<dbReference type="SUPFAM" id="SSF50998">
    <property type="entry name" value="Quinoprotein alcohol dehydrogenase-like"/>
    <property type="match status" value="1"/>
</dbReference>
<dbReference type="Gene3D" id="2.60.120.650">
    <property type="entry name" value="Cupin"/>
    <property type="match status" value="1"/>
</dbReference>
<evidence type="ECO:0000313" key="8">
    <source>
        <dbReference type="Proteomes" id="UP000663829"/>
    </source>
</evidence>
<dbReference type="EMBL" id="CAJNOK010000272">
    <property type="protein sequence ID" value="CAF0741516.1"/>
    <property type="molecule type" value="Genomic_DNA"/>
</dbReference>
<dbReference type="Proteomes" id="UP000682733">
    <property type="component" value="Unassembled WGS sequence"/>
</dbReference>
<dbReference type="InterPro" id="IPR041667">
    <property type="entry name" value="Cupin_8"/>
</dbReference>
<dbReference type="AlphaFoldDB" id="A0A813YXL9"/>
<feature type="domain" description="Anaphase-promoting complex subunit 4-like WD40" evidence="1">
    <location>
        <begin position="607"/>
        <end position="671"/>
    </location>
</feature>
<dbReference type="InterPro" id="IPR056520">
    <property type="entry name" value="ARM_KDM8_N"/>
</dbReference>